<keyword evidence="2" id="KW-0560">Oxidoreductase</keyword>
<dbReference type="InterPro" id="IPR003779">
    <property type="entry name" value="CMD-like"/>
</dbReference>
<dbReference type="GO" id="GO:0051920">
    <property type="term" value="F:peroxiredoxin activity"/>
    <property type="evidence" value="ECO:0007669"/>
    <property type="project" value="InterPro"/>
</dbReference>
<dbReference type="NCBIfam" id="TIGR00778">
    <property type="entry name" value="ahpD_dom"/>
    <property type="match status" value="1"/>
</dbReference>
<reference evidence="2 3" key="1">
    <citation type="submission" date="2012-03" db="EMBL/GenBank/DDBJ databases">
        <title>The Genome Sequence of Bartonella tamiae Th239.</title>
        <authorList>
            <consortium name="The Broad Institute Genome Sequencing Platform"/>
            <consortium name="The Broad Institute Genome Sequencing Center for Infectious Disease"/>
            <person name="Feldgarden M."/>
            <person name="Kirby J."/>
            <person name="Kosoy M."/>
            <person name="Birtles R."/>
            <person name="Probert W.S."/>
            <person name="Chiaraviglio L."/>
            <person name="Young S.K."/>
            <person name="Zeng Q."/>
            <person name="Gargeya S."/>
            <person name="Fitzgerald M."/>
            <person name="Haas B."/>
            <person name="Abouelleil A."/>
            <person name="Alvarado L."/>
            <person name="Arachchi H.M."/>
            <person name="Berlin A."/>
            <person name="Chapman S.B."/>
            <person name="Gearin G."/>
            <person name="Goldberg J."/>
            <person name="Griggs A."/>
            <person name="Gujja S."/>
            <person name="Hansen M."/>
            <person name="Heiman D."/>
            <person name="Howarth C."/>
            <person name="Larimer J."/>
            <person name="Lui A."/>
            <person name="MacDonald P.J.P."/>
            <person name="McCowen C."/>
            <person name="Montmayeur A."/>
            <person name="Murphy C."/>
            <person name="Neiman D."/>
            <person name="Pearson M."/>
            <person name="Priest M."/>
            <person name="Roberts A."/>
            <person name="Saif S."/>
            <person name="Shea T."/>
            <person name="Sisk P."/>
            <person name="Stolte C."/>
            <person name="Sykes S."/>
            <person name="Wortman J."/>
            <person name="Nusbaum C."/>
            <person name="Birren B."/>
        </authorList>
    </citation>
    <scope>NUCLEOTIDE SEQUENCE [LARGE SCALE GENOMIC DNA]</scope>
    <source>
        <strain evidence="2 3">Th239</strain>
    </source>
</reference>
<dbReference type="EMBL" id="AIMB01000008">
    <property type="protein sequence ID" value="EJF89102.1"/>
    <property type="molecule type" value="Genomic_DNA"/>
</dbReference>
<dbReference type="SUPFAM" id="SSF69118">
    <property type="entry name" value="AhpD-like"/>
    <property type="match status" value="1"/>
</dbReference>
<accession>J1JVV0</accession>
<evidence type="ECO:0000259" key="1">
    <source>
        <dbReference type="Pfam" id="PF02627"/>
    </source>
</evidence>
<dbReference type="PANTHER" id="PTHR34846:SF10">
    <property type="entry name" value="CYTOPLASMIC PROTEIN"/>
    <property type="match status" value="1"/>
</dbReference>
<evidence type="ECO:0000313" key="2">
    <source>
        <dbReference type="EMBL" id="EJF89102.1"/>
    </source>
</evidence>
<protein>
    <submittedName>
        <fullName evidence="2">Alkylhydroperoxidase AhpD family core domain-containing protein</fullName>
    </submittedName>
</protein>
<dbReference type="Proteomes" id="UP000008952">
    <property type="component" value="Unassembled WGS sequence"/>
</dbReference>
<dbReference type="AlphaFoldDB" id="J1JVV0"/>
<dbReference type="Pfam" id="PF02627">
    <property type="entry name" value="CMD"/>
    <property type="match status" value="1"/>
</dbReference>
<dbReference type="PANTHER" id="PTHR34846">
    <property type="entry name" value="4-CARBOXYMUCONOLACTONE DECARBOXYLASE FAMILY PROTEIN (AFU_ORTHOLOGUE AFUA_6G11590)"/>
    <property type="match status" value="1"/>
</dbReference>
<dbReference type="PATRIC" id="fig|1094558.3.peg.1775"/>
<evidence type="ECO:0000313" key="3">
    <source>
        <dbReference type="Proteomes" id="UP000008952"/>
    </source>
</evidence>
<keyword evidence="2" id="KW-0575">Peroxidase</keyword>
<dbReference type="Gene3D" id="1.20.1290.10">
    <property type="entry name" value="AhpD-like"/>
    <property type="match status" value="1"/>
</dbReference>
<gene>
    <name evidence="2" type="ORF">ME5_01653</name>
</gene>
<dbReference type="STRING" id="1094558.ME5_01653"/>
<dbReference type="HOGENOM" id="CLU_082760_6_2_5"/>
<dbReference type="OrthoDB" id="9801997at2"/>
<proteinExistence type="predicted"/>
<name>J1JVV0_9HYPH</name>
<dbReference type="InterPro" id="IPR004675">
    <property type="entry name" value="AhpD_core"/>
</dbReference>
<keyword evidence="3" id="KW-1185">Reference proteome</keyword>
<feature type="domain" description="Carboxymuconolactone decarboxylase-like" evidence="1">
    <location>
        <begin position="12"/>
        <end position="91"/>
    </location>
</feature>
<dbReference type="InterPro" id="IPR029032">
    <property type="entry name" value="AhpD-like"/>
</dbReference>
<organism evidence="2 3">
    <name type="scientific">Bartonella tamiae Th239</name>
    <dbReference type="NCBI Taxonomy" id="1094558"/>
    <lineage>
        <taxon>Bacteria</taxon>
        <taxon>Pseudomonadati</taxon>
        <taxon>Pseudomonadota</taxon>
        <taxon>Alphaproteobacteria</taxon>
        <taxon>Hyphomicrobiales</taxon>
        <taxon>Bartonellaceae</taxon>
        <taxon>Bartonella</taxon>
    </lineage>
</organism>
<sequence length="159" mass="18349">MTRRVDLFKTQPALAKAMSDFSHQADALSLDKTLKHLVFIYSSYLNKCAFCLDMHVKEAKIDGERELRMMHIPVWRESQLFTENEKLVFELTHVLTKLGEEGISDSLYEKLTHHFSADEIGQLIYLIVIINSWNRIMIASKIKPGSFDKLYGLEKANLS</sequence>
<comment type="caution">
    <text evidence="2">The sequence shown here is derived from an EMBL/GenBank/DDBJ whole genome shotgun (WGS) entry which is preliminary data.</text>
</comment>
<dbReference type="eggNOG" id="COG2128">
    <property type="taxonomic scope" value="Bacteria"/>
</dbReference>